<accession>A0A8S0WL45</accession>
<proteinExistence type="predicted"/>
<gene>
    <name evidence="2" type="ORF">AAE3_LOCUS6874</name>
</gene>
<reference evidence="2 3" key="1">
    <citation type="submission" date="2020-01" db="EMBL/GenBank/DDBJ databases">
        <authorList>
            <person name="Gupta K D."/>
        </authorList>
    </citation>
    <scope>NUCLEOTIDE SEQUENCE [LARGE SCALE GENOMIC DNA]</scope>
</reference>
<keyword evidence="3" id="KW-1185">Reference proteome</keyword>
<organism evidence="2 3">
    <name type="scientific">Cyclocybe aegerita</name>
    <name type="common">Black poplar mushroom</name>
    <name type="synonym">Agrocybe aegerita</name>
    <dbReference type="NCBI Taxonomy" id="1973307"/>
    <lineage>
        <taxon>Eukaryota</taxon>
        <taxon>Fungi</taxon>
        <taxon>Dikarya</taxon>
        <taxon>Basidiomycota</taxon>
        <taxon>Agaricomycotina</taxon>
        <taxon>Agaricomycetes</taxon>
        <taxon>Agaricomycetidae</taxon>
        <taxon>Agaricales</taxon>
        <taxon>Agaricineae</taxon>
        <taxon>Bolbitiaceae</taxon>
        <taxon>Cyclocybe</taxon>
    </lineage>
</organism>
<feature type="region of interest" description="Disordered" evidence="1">
    <location>
        <begin position="101"/>
        <end position="126"/>
    </location>
</feature>
<sequence>MTANSLLVDAGNTFTSMTVACPLEPLHHDLIECIEVSYNTECSSLATVPRRGTRAYLDEDRRRDSGNVVARSNWAPSPSNISTFLAVQTFSTFRTASTTNIRSSSVGGSYKEKELDLSKLNSPNDT</sequence>
<dbReference type="AlphaFoldDB" id="A0A8S0WL45"/>
<name>A0A8S0WL45_CYCAE</name>
<evidence type="ECO:0000313" key="2">
    <source>
        <dbReference type="EMBL" id="CAA7265057.1"/>
    </source>
</evidence>
<dbReference type="Proteomes" id="UP000467700">
    <property type="component" value="Unassembled WGS sequence"/>
</dbReference>
<protein>
    <submittedName>
        <fullName evidence="2">Uncharacterized protein</fullName>
    </submittedName>
</protein>
<evidence type="ECO:0000256" key="1">
    <source>
        <dbReference type="SAM" id="MobiDB-lite"/>
    </source>
</evidence>
<dbReference type="EMBL" id="CACVBS010000046">
    <property type="protein sequence ID" value="CAA7265057.1"/>
    <property type="molecule type" value="Genomic_DNA"/>
</dbReference>
<evidence type="ECO:0000313" key="3">
    <source>
        <dbReference type="Proteomes" id="UP000467700"/>
    </source>
</evidence>
<comment type="caution">
    <text evidence="2">The sequence shown here is derived from an EMBL/GenBank/DDBJ whole genome shotgun (WGS) entry which is preliminary data.</text>
</comment>